<sequence>MDSSHGYNCSRHSGGPSVSSEEGTLDSPVSGWDELGRTILDHCFLGKKGRTMRPLANRGMASTTVLPTQKTNPYHSFLMWALVVSRRRPTITYPITVREVSQTLEIRPFQTNLILFLLSSMSEEQY</sequence>
<dbReference type="EMBL" id="OZ034813">
    <property type="protein sequence ID" value="CAL1358292.1"/>
    <property type="molecule type" value="Genomic_DNA"/>
</dbReference>
<evidence type="ECO:0000256" key="1">
    <source>
        <dbReference type="SAM" id="MobiDB-lite"/>
    </source>
</evidence>
<reference evidence="2 3" key="1">
    <citation type="submission" date="2024-04" db="EMBL/GenBank/DDBJ databases">
        <authorList>
            <person name="Fracassetti M."/>
        </authorList>
    </citation>
    <scope>NUCLEOTIDE SEQUENCE [LARGE SCALE GENOMIC DNA]</scope>
</reference>
<keyword evidence="3" id="KW-1185">Reference proteome</keyword>
<evidence type="ECO:0000313" key="2">
    <source>
        <dbReference type="EMBL" id="CAL1358292.1"/>
    </source>
</evidence>
<dbReference type="AlphaFoldDB" id="A0AAV2CQX3"/>
<name>A0AAV2CQX3_9ROSI</name>
<evidence type="ECO:0000313" key="3">
    <source>
        <dbReference type="Proteomes" id="UP001497516"/>
    </source>
</evidence>
<organism evidence="2 3">
    <name type="scientific">Linum trigynum</name>
    <dbReference type="NCBI Taxonomy" id="586398"/>
    <lineage>
        <taxon>Eukaryota</taxon>
        <taxon>Viridiplantae</taxon>
        <taxon>Streptophyta</taxon>
        <taxon>Embryophyta</taxon>
        <taxon>Tracheophyta</taxon>
        <taxon>Spermatophyta</taxon>
        <taxon>Magnoliopsida</taxon>
        <taxon>eudicotyledons</taxon>
        <taxon>Gunneridae</taxon>
        <taxon>Pentapetalae</taxon>
        <taxon>rosids</taxon>
        <taxon>fabids</taxon>
        <taxon>Malpighiales</taxon>
        <taxon>Linaceae</taxon>
        <taxon>Linum</taxon>
    </lineage>
</organism>
<dbReference type="Proteomes" id="UP001497516">
    <property type="component" value="Chromosome 1"/>
</dbReference>
<gene>
    <name evidence="2" type="ORF">LTRI10_LOCUS5851</name>
</gene>
<accession>A0AAV2CQX3</accession>
<proteinExistence type="predicted"/>
<protein>
    <submittedName>
        <fullName evidence="2">Uncharacterized protein</fullName>
    </submittedName>
</protein>
<feature type="compositionally biased region" description="Polar residues" evidence="1">
    <location>
        <begin position="1"/>
        <end position="22"/>
    </location>
</feature>
<feature type="region of interest" description="Disordered" evidence="1">
    <location>
        <begin position="1"/>
        <end position="33"/>
    </location>
</feature>